<dbReference type="Pfam" id="PF03772">
    <property type="entry name" value="Competence"/>
    <property type="match status" value="1"/>
</dbReference>
<protein>
    <submittedName>
        <fullName evidence="9">DUF4131 domain-containing protein</fullName>
    </submittedName>
</protein>
<feature type="domain" description="ComEC/Rec2-related protein" evidence="7">
    <location>
        <begin position="222"/>
        <end position="285"/>
    </location>
</feature>
<reference evidence="9 10" key="1">
    <citation type="submission" date="2019-07" db="EMBL/GenBank/DDBJ databases">
        <title>Genome sequence of 2 isolates from Red Sea Mangroves.</title>
        <authorList>
            <person name="Sefrji F."/>
            <person name="Michoud G."/>
            <person name="Merlino G."/>
            <person name="Daffonchio D."/>
        </authorList>
    </citation>
    <scope>NUCLEOTIDE SEQUENCE [LARGE SCALE GENOMIC DNA]</scope>
    <source>
        <strain evidence="9 10">R1DC41</strain>
    </source>
</reference>
<dbReference type="PANTHER" id="PTHR30619">
    <property type="entry name" value="DNA INTERNALIZATION/COMPETENCE PROTEIN COMEC/REC2"/>
    <property type="match status" value="1"/>
</dbReference>
<dbReference type="InterPro" id="IPR052159">
    <property type="entry name" value="Competence_DNA_uptake"/>
</dbReference>
<evidence type="ECO:0000256" key="1">
    <source>
        <dbReference type="ARBA" id="ARBA00004651"/>
    </source>
</evidence>
<feature type="transmembrane region" description="Helical" evidence="6">
    <location>
        <begin position="20"/>
        <end position="38"/>
    </location>
</feature>
<dbReference type="Proteomes" id="UP000593626">
    <property type="component" value="Chromosome"/>
</dbReference>
<evidence type="ECO:0000256" key="2">
    <source>
        <dbReference type="ARBA" id="ARBA00022475"/>
    </source>
</evidence>
<proteinExistence type="predicted"/>
<keyword evidence="3 6" id="KW-0812">Transmembrane</keyword>
<keyword evidence="2" id="KW-1003">Cell membrane</keyword>
<evidence type="ECO:0000256" key="6">
    <source>
        <dbReference type="SAM" id="Phobius"/>
    </source>
</evidence>
<feature type="domain" description="DUF4131" evidence="8">
    <location>
        <begin position="42"/>
        <end position="186"/>
    </location>
</feature>
<dbReference type="AlphaFoldDB" id="A0A7S8CBJ2"/>
<evidence type="ECO:0000259" key="8">
    <source>
        <dbReference type="Pfam" id="PF13567"/>
    </source>
</evidence>
<name>A0A7S8CBJ2_9BACI</name>
<organism evidence="9 10">
    <name type="scientific">Mangrovibacillus cuniculi</name>
    <dbReference type="NCBI Taxonomy" id="2593652"/>
    <lineage>
        <taxon>Bacteria</taxon>
        <taxon>Bacillati</taxon>
        <taxon>Bacillota</taxon>
        <taxon>Bacilli</taxon>
        <taxon>Bacillales</taxon>
        <taxon>Bacillaceae</taxon>
        <taxon>Mangrovibacillus</taxon>
    </lineage>
</organism>
<keyword evidence="5 6" id="KW-0472">Membrane</keyword>
<keyword evidence="10" id="KW-1185">Reference proteome</keyword>
<dbReference type="EMBL" id="CP049742">
    <property type="protein sequence ID" value="QPC46949.1"/>
    <property type="molecule type" value="Genomic_DNA"/>
</dbReference>
<dbReference type="InterPro" id="IPR025405">
    <property type="entry name" value="DUF4131"/>
</dbReference>
<evidence type="ECO:0000313" key="10">
    <source>
        <dbReference type="Proteomes" id="UP000593626"/>
    </source>
</evidence>
<dbReference type="GO" id="GO:0005886">
    <property type="term" value="C:plasma membrane"/>
    <property type="evidence" value="ECO:0007669"/>
    <property type="project" value="UniProtKB-SubCell"/>
</dbReference>
<dbReference type="Pfam" id="PF13567">
    <property type="entry name" value="DUF4131"/>
    <property type="match status" value="1"/>
</dbReference>
<accession>A0A7S8CBJ2</accession>
<keyword evidence="4 6" id="KW-1133">Transmembrane helix</keyword>
<dbReference type="InterPro" id="IPR004477">
    <property type="entry name" value="ComEC_N"/>
</dbReference>
<evidence type="ECO:0000256" key="4">
    <source>
        <dbReference type="ARBA" id="ARBA00022989"/>
    </source>
</evidence>
<evidence type="ECO:0000259" key="7">
    <source>
        <dbReference type="Pfam" id="PF03772"/>
    </source>
</evidence>
<feature type="transmembrane region" description="Helical" evidence="6">
    <location>
        <begin position="243"/>
        <end position="264"/>
    </location>
</feature>
<feature type="transmembrane region" description="Helical" evidence="6">
    <location>
        <begin position="58"/>
        <end position="80"/>
    </location>
</feature>
<gene>
    <name evidence="9" type="ORF">G8O30_08230</name>
</gene>
<comment type="subcellular location">
    <subcellularLocation>
        <location evidence="1">Cell membrane</location>
        <topology evidence="1">Multi-pass membrane protein</topology>
    </subcellularLocation>
</comment>
<evidence type="ECO:0000313" key="9">
    <source>
        <dbReference type="EMBL" id="QPC46949.1"/>
    </source>
</evidence>
<dbReference type="PANTHER" id="PTHR30619:SF7">
    <property type="entry name" value="BETA-LACTAMASE DOMAIN PROTEIN"/>
    <property type="match status" value="1"/>
</dbReference>
<feature type="transmembrane region" description="Helical" evidence="6">
    <location>
        <begin position="270"/>
        <end position="287"/>
    </location>
</feature>
<evidence type="ECO:0000256" key="5">
    <source>
        <dbReference type="ARBA" id="ARBA00023136"/>
    </source>
</evidence>
<dbReference type="KEGG" id="mcui:G8O30_08230"/>
<evidence type="ECO:0000256" key="3">
    <source>
        <dbReference type="ARBA" id="ARBA00022692"/>
    </source>
</evidence>
<sequence length="288" mass="33081">MNKRLSVENINLQMKAGRMVLLPAYVFSIITTVLFWLQENLLWIMLFFLLTLLHFRKLPFQFIIFLILQSALVFFLLSIFHQADSLLSAGPWEGEILISEKSKWNGDTLTGMGEVRVRRNKENIFIKYKSISELEKLKLSNMLLHGGKCTVTGVFSLPPTVSNPFVFDFPRFLTTNNTSFVLDIDRIIKCDMVGNTFARSPLLFFVNNKMDGSEWTKYVLSLVLGDRSLFSEQEINIFQQTGIIHLLAISGLHVGIIIAALTFISFRVGMLREIIYICLIFFIPFTFI</sequence>